<reference evidence="3 4" key="1">
    <citation type="journal article" date="2021" name="BMC Biol.">
        <title>Horizontally acquired antibacterial genes associated with adaptive radiation of ladybird beetles.</title>
        <authorList>
            <person name="Li H.S."/>
            <person name="Tang X.F."/>
            <person name="Huang Y.H."/>
            <person name="Xu Z.Y."/>
            <person name="Chen M.L."/>
            <person name="Du X.Y."/>
            <person name="Qiu B.Y."/>
            <person name="Chen P.T."/>
            <person name="Zhang W."/>
            <person name="Slipinski A."/>
            <person name="Escalona H.E."/>
            <person name="Waterhouse R.M."/>
            <person name="Zwick A."/>
            <person name="Pang H."/>
        </authorList>
    </citation>
    <scope>NUCLEOTIDE SEQUENCE [LARGE SCALE GENOMIC DNA]</scope>
    <source>
        <strain evidence="3">SYSU2018</strain>
    </source>
</reference>
<dbReference type="AlphaFoldDB" id="A0ABD2NWH1"/>
<evidence type="ECO:0000313" key="4">
    <source>
        <dbReference type="Proteomes" id="UP001516400"/>
    </source>
</evidence>
<evidence type="ECO:0000256" key="1">
    <source>
        <dbReference type="ARBA" id="ARBA00022460"/>
    </source>
</evidence>
<dbReference type="EMBL" id="JABFTP020000144">
    <property type="protein sequence ID" value="KAL3283024.1"/>
    <property type="molecule type" value="Genomic_DNA"/>
</dbReference>
<dbReference type="GO" id="GO:0042302">
    <property type="term" value="F:structural constituent of cuticle"/>
    <property type="evidence" value="ECO:0007669"/>
    <property type="project" value="UniProtKB-UniRule"/>
</dbReference>
<dbReference type="Pfam" id="PF00379">
    <property type="entry name" value="Chitin_bind_4"/>
    <property type="match status" value="1"/>
</dbReference>
<organism evidence="3 4">
    <name type="scientific">Cryptolaemus montrouzieri</name>
    <dbReference type="NCBI Taxonomy" id="559131"/>
    <lineage>
        <taxon>Eukaryota</taxon>
        <taxon>Metazoa</taxon>
        <taxon>Ecdysozoa</taxon>
        <taxon>Arthropoda</taxon>
        <taxon>Hexapoda</taxon>
        <taxon>Insecta</taxon>
        <taxon>Pterygota</taxon>
        <taxon>Neoptera</taxon>
        <taxon>Endopterygota</taxon>
        <taxon>Coleoptera</taxon>
        <taxon>Polyphaga</taxon>
        <taxon>Cucujiformia</taxon>
        <taxon>Coccinelloidea</taxon>
        <taxon>Coccinellidae</taxon>
        <taxon>Scymninae</taxon>
        <taxon>Scymnini</taxon>
        <taxon>Cryptolaemus</taxon>
    </lineage>
</organism>
<name>A0ABD2NWH1_9CUCU</name>
<proteinExistence type="predicted"/>
<protein>
    <recommendedName>
        <fullName evidence="5">Cuticle protein</fullName>
    </recommendedName>
</protein>
<dbReference type="InterPro" id="IPR051217">
    <property type="entry name" value="Insect_Cuticle_Struc_Prot"/>
</dbReference>
<comment type="caution">
    <text evidence="3">The sequence shown here is derived from an EMBL/GenBank/DDBJ whole genome shotgun (WGS) entry which is preliminary data.</text>
</comment>
<sequence length="94" mass="10663">MCDHLILRYSYPKYRFEYGVKDGQTGDVKEQSEERDGDVVKGEYSLLEPDGTIRKVQYHDDGHSGFNAIVTKTGHAVHPVETVKVPASYSEYSH</sequence>
<dbReference type="InterPro" id="IPR000618">
    <property type="entry name" value="Insect_cuticle"/>
</dbReference>
<evidence type="ECO:0000256" key="2">
    <source>
        <dbReference type="PROSITE-ProRule" id="PRU00497"/>
    </source>
</evidence>
<gene>
    <name evidence="3" type="ORF">HHI36_006181</name>
</gene>
<accession>A0ABD2NWH1</accession>
<dbReference type="Proteomes" id="UP001516400">
    <property type="component" value="Unassembled WGS sequence"/>
</dbReference>
<dbReference type="PROSITE" id="PS51155">
    <property type="entry name" value="CHIT_BIND_RR_2"/>
    <property type="match status" value="1"/>
</dbReference>
<keyword evidence="4" id="KW-1185">Reference proteome</keyword>
<dbReference type="PRINTS" id="PR00947">
    <property type="entry name" value="CUTICLE"/>
</dbReference>
<dbReference type="PANTHER" id="PTHR12236">
    <property type="entry name" value="STRUCTURAL CONTITUENT OF CUTICLE"/>
    <property type="match status" value="1"/>
</dbReference>
<evidence type="ECO:0000313" key="3">
    <source>
        <dbReference type="EMBL" id="KAL3283024.1"/>
    </source>
</evidence>
<evidence type="ECO:0008006" key="5">
    <source>
        <dbReference type="Google" id="ProtNLM"/>
    </source>
</evidence>
<keyword evidence="1 2" id="KW-0193">Cuticle</keyword>
<dbReference type="PANTHER" id="PTHR12236:SF95">
    <property type="entry name" value="CUTICULAR PROTEIN 76BD, ISOFORM C-RELATED"/>
    <property type="match status" value="1"/>
</dbReference>